<dbReference type="GO" id="GO:0000049">
    <property type="term" value="F:tRNA binding"/>
    <property type="evidence" value="ECO:0007669"/>
    <property type="project" value="UniProtKB-UniRule"/>
</dbReference>
<keyword evidence="2 3" id="KW-0694">RNA-binding</keyword>
<dbReference type="EMBL" id="SWFT01000018">
    <property type="protein sequence ID" value="KAA8907904.1"/>
    <property type="molecule type" value="Genomic_DNA"/>
</dbReference>
<evidence type="ECO:0000256" key="2">
    <source>
        <dbReference type="ARBA" id="ARBA00022884"/>
    </source>
</evidence>
<dbReference type="InterPro" id="IPR002547">
    <property type="entry name" value="tRNA-bd_dom"/>
</dbReference>
<dbReference type="AlphaFoldDB" id="A0A642V057"/>
<accession>A0A642V057</accession>
<dbReference type="GeneID" id="54778967"/>
<dbReference type="PANTHER" id="PTHR11586">
    <property type="entry name" value="TRNA-AMINOACYLATION COFACTOR ARC1 FAMILY MEMBER"/>
    <property type="match status" value="1"/>
</dbReference>
<sequence length="177" mass="19244">MLRRAFSSTARCANSLANNALIRVGHILECGRHPDADKLYVSQIDVGAESPLQVCSGLVDYMPSTELQDRKVCVVTNLKPSKMRGVKSEAMLLAADANNQVELVDPPTTSGVGQRLWFGDGDEPPLPSRVKPKVWQEIAEKLGTNGDKKVVFDQSQLLRDGEGNPCTVKTLVNASVR</sequence>
<dbReference type="CDD" id="cd02799">
    <property type="entry name" value="tRNA_bind_EMAP-II_like"/>
    <property type="match status" value="1"/>
</dbReference>
<dbReference type="Pfam" id="PF01588">
    <property type="entry name" value="tRNA_bind"/>
    <property type="match status" value="1"/>
</dbReference>
<dbReference type="SUPFAM" id="SSF50249">
    <property type="entry name" value="Nucleic acid-binding proteins"/>
    <property type="match status" value="1"/>
</dbReference>
<dbReference type="InterPro" id="IPR012340">
    <property type="entry name" value="NA-bd_OB-fold"/>
</dbReference>
<dbReference type="OMA" id="KKCKLRG"/>
<comment type="caution">
    <text evidence="5">The sequence shown here is derived from an EMBL/GenBank/DDBJ whole genome shotgun (WGS) entry which is preliminary data.</text>
</comment>
<proteinExistence type="predicted"/>
<reference evidence="5 6" key="1">
    <citation type="submission" date="2019-07" db="EMBL/GenBank/DDBJ databases">
        <title>Genome assembly of two rare yeast pathogens: Diutina rugosa and Trichomonascus ciferrii.</title>
        <authorList>
            <person name="Mixao V."/>
            <person name="Saus E."/>
            <person name="Hansen A."/>
            <person name="Lass-Flor C."/>
            <person name="Gabaldon T."/>
        </authorList>
    </citation>
    <scope>NUCLEOTIDE SEQUENCE [LARGE SCALE GENOMIC DNA]</scope>
    <source>
        <strain evidence="5 6">CBS 613</strain>
    </source>
</reference>
<dbReference type="Proteomes" id="UP000449547">
    <property type="component" value="Unassembled WGS sequence"/>
</dbReference>
<evidence type="ECO:0000256" key="1">
    <source>
        <dbReference type="ARBA" id="ARBA00022555"/>
    </source>
</evidence>
<name>A0A642V057_DIURU</name>
<keyword evidence="1 3" id="KW-0820">tRNA-binding</keyword>
<evidence type="ECO:0000256" key="3">
    <source>
        <dbReference type="PROSITE-ProRule" id="PRU00209"/>
    </source>
</evidence>
<evidence type="ECO:0000313" key="6">
    <source>
        <dbReference type="Proteomes" id="UP000449547"/>
    </source>
</evidence>
<dbReference type="PROSITE" id="PS50886">
    <property type="entry name" value="TRBD"/>
    <property type="match status" value="1"/>
</dbReference>
<dbReference type="Gene3D" id="2.40.50.140">
    <property type="entry name" value="Nucleic acid-binding proteins"/>
    <property type="match status" value="1"/>
</dbReference>
<dbReference type="RefSeq" id="XP_034014836.1">
    <property type="nucleotide sequence ID" value="XM_034155869.1"/>
</dbReference>
<dbReference type="VEuPathDB" id="FungiDB:DIURU_000314"/>
<gene>
    <name evidence="5" type="ORF">DIURU_000314</name>
</gene>
<keyword evidence="6" id="KW-1185">Reference proteome</keyword>
<dbReference type="OrthoDB" id="19141at2759"/>
<organism evidence="5 6">
    <name type="scientific">Diutina rugosa</name>
    <name type="common">Yeast</name>
    <name type="synonym">Candida rugosa</name>
    <dbReference type="NCBI Taxonomy" id="5481"/>
    <lineage>
        <taxon>Eukaryota</taxon>
        <taxon>Fungi</taxon>
        <taxon>Dikarya</taxon>
        <taxon>Ascomycota</taxon>
        <taxon>Saccharomycotina</taxon>
        <taxon>Pichiomycetes</taxon>
        <taxon>Debaryomycetaceae</taxon>
        <taxon>Diutina</taxon>
    </lineage>
</organism>
<protein>
    <recommendedName>
        <fullName evidence="4">tRNA-binding domain-containing protein</fullName>
    </recommendedName>
</protein>
<dbReference type="PANTHER" id="PTHR11586:SF33">
    <property type="entry name" value="AMINOACYL TRNA SYNTHASE COMPLEX-INTERACTING MULTIFUNCTIONAL PROTEIN 1"/>
    <property type="match status" value="1"/>
</dbReference>
<evidence type="ECO:0000259" key="4">
    <source>
        <dbReference type="PROSITE" id="PS50886"/>
    </source>
</evidence>
<dbReference type="InterPro" id="IPR051270">
    <property type="entry name" value="Tyrosine-tRNA_ligase_regulator"/>
</dbReference>
<feature type="domain" description="TRNA-binding" evidence="4">
    <location>
        <begin position="16"/>
        <end position="117"/>
    </location>
</feature>
<evidence type="ECO:0000313" key="5">
    <source>
        <dbReference type="EMBL" id="KAA8907904.1"/>
    </source>
</evidence>